<dbReference type="PANTHER" id="PTHR36441:SF1">
    <property type="entry name" value="DUF503 DOMAIN-CONTAINING PROTEIN"/>
    <property type="match status" value="1"/>
</dbReference>
<reference evidence="1 2" key="1">
    <citation type="submission" date="2012-06" db="EMBL/GenBank/DDBJ databases">
        <title>Complete genome of Terriglobus roseus DSM 18391.</title>
        <authorList>
            <consortium name="US DOE Joint Genome Institute (JGI-PGF)"/>
            <person name="Lucas S."/>
            <person name="Copeland A."/>
            <person name="Lapidus A."/>
            <person name="Glavina del Rio T."/>
            <person name="Dalin E."/>
            <person name="Tice H."/>
            <person name="Bruce D."/>
            <person name="Goodwin L."/>
            <person name="Pitluck S."/>
            <person name="Peters L."/>
            <person name="Mikhailova N."/>
            <person name="Munk A.C.C."/>
            <person name="Kyrpides N."/>
            <person name="Mavromatis K."/>
            <person name="Ivanova N."/>
            <person name="Brettin T."/>
            <person name="Detter J.C."/>
            <person name="Han C."/>
            <person name="Larimer F."/>
            <person name="Land M."/>
            <person name="Hauser L."/>
            <person name="Markowitz V."/>
            <person name="Cheng J.-F."/>
            <person name="Hugenholtz P."/>
            <person name="Woyke T."/>
            <person name="Wu D."/>
            <person name="Brambilla E."/>
            <person name="Klenk H.-P."/>
            <person name="Eisen J.A."/>
        </authorList>
    </citation>
    <scope>NUCLEOTIDE SEQUENCE [LARGE SCALE GENOMIC DNA]</scope>
    <source>
        <strain evidence="2">DSM 18391 / NRRL B-41598 / KBS 63</strain>
    </source>
</reference>
<dbReference type="STRING" id="926566.Terro_3492"/>
<sequence length="99" mass="10955">MHMPIATLTIELAIEHAQSLKDRRQVVRSLKDKLRQGFNISVAELDDVALWNRATLGIAAIHSSRDYLDGQLHEVEDAVNRLAVGLGASILDAQIEIID</sequence>
<protein>
    <recommendedName>
        <fullName evidence="3">DUF503 domain-containing protein</fullName>
    </recommendedName>
</protein>
<dbReference type="Pfam" id="PF04456">
    <property type="entry name" value="DUF503"/>
    <property type="match status" value="1"/>
</dbReference>
<dbReference type="eggNOG" id="COG1550">
    <property type="taxonomic scope" value="Bacteria"/>
</dbReference>
<gene>
    <name evidence="1" type="ordered locus">Terro_3492</name>
</gene>
<organism evidence="1 2">
    <name type="scientific">Terriglobus roseus (strain DSM 18391 / NRRL B-41598 / KBS 63)</name>
    <dbReference type="NCBI Taxonomy" id="926566"/>
    <lineage>
        <taxon>Bacteria</taxon>
        <taxon>Pseudomonadati</taxon>
        <taxon>Acidobacteriota</taxon>
        <taxon>Terriglobia</taxon>
        <taxon>Terriglobales</taxon>
        <taxon>Acidobacteriaceae</taxon>
        <taxon>Terriglobus</taxon>
    </lineage>
</organism>
<accession>I3ZKD8</accession>
<keyword evidence="2" id="KW-1185">Reference proteome</keyword>
<dbReference type="EMBL" id="CP003379">
    <property type="protein sequence ID" value="AFL89706.1"/>
    <property type="molecule type" value="Genomic_DNA"/>
</dbReference>
<dbReference type="KEGG" id="trs:Terro_3492"/>
<dbReference type="Proteomes" id="UP000006056">
    <property type="component" value="Chromosome"/>
</dbReference>
<evidence type="ECO:0008006" key="3">
    <source>
        <dbReference type="Google" id="ProtNLM"/>
    </source>
</evidence>
<evidence type="ECO:0000313" key="2">
    <source>
        <dbReference type="Proteomes" id="UP000006056"/>
    </source>
</evidence>
<proteinExistence type="predicted"/>
<dbReference type="InterPro" id="IPR007546">
    <property type="entry name" value="DUF503"/>
</dbReference>
<dbReference type="HOGENOM" id="CLU_149981_4_0_0"/>
<dbReference type="PANTHER" id="PTHR36441">
    <property type="entry name" value="HYPOTHETICAL CYTOSOLIC PROTEIN"/>
    <property type="match status" value="1"/>
</dbReference>
<name>I3ZKD8_TERRK</name>
<evidence type="ECO:0000313" key="1">
    <source>
        <dbReference type="EMBL" id="AFL89706.1"/>
    </source>
</evidence>
<dbReference type="AlphaFoldDB" id="I3ZKD8"/>
<dbReference type="Gene3D" id="3.30.70.1120">
    <property type="entry name" value="TT1725-like"/>
    <property type="match status" value="1"/>
</dbReference>
<dbReference type="InterPro" id="IPR036746">
    <property type="entry name" value="TT1725-like_sf"/>
</dbReference>
<dbReference type="SUPFAM" id="SSF103007">
    <property type="entry name" value="Hypothetical protein TT1725"/>
    <property type="match status" value="1"/>
</dbReference>